<proteinExistence type="predicted"/>
<gene>
    <name evidence="3" type="ORF">FB390_4921</name>
</gene>
<dbReference type="RefSeq" id="WP_141811006.1">
    <property type="nucleotide sequence ID" value="NZ_VFPG01000001.1"/>
</dbReference>
<reference evidence="3 4" key="1">
    <citation type="submission" date="2019-06" db="EMBL/GenBank/DDBJ databases">
        <title>Sequencing the genomes of 1000 actinobacteria strains.</title>
        <authorList>
            <person name="Klenk H.-P."/>
        </authorList>
    </citation>
    <scope>NUCLEOTIDE SEQUENCE [LARGE SCALE GENOMIC DNA]</scope>
    <source>
        <strain evidence="3 4">DSM 103495</strain>
    </source>
</reference>
<organism evidence="3 4">
    <name type="scientific">Nocardia bhagyanarayanae</name>
    <dbReference type="NCBI Taxonomy" id="1215925"/>
    <lineage>
        <taxon>Bacteria</taxon>
        <taxon>Bacillati</taxon>
        <taxon>Actinomycetota</taxon>
        <taxon>Actinomycetes</taxon>
        <taxon>Mycobacteriales</taxon>
        <taxon>Nocardiaceae</taxon>
        <taxon>Nocardia</taxon>
    </lineage>
</organism>
<feature type="domain" description="DUF7144" evidence="2">
    <location>
        <begin position="29"/>
        <end position="140"/>
    </location>
</feature>
<comment type="caution">
    <text evidence="3">The sequence shown here is derived from an EMBL/GenBank/DDBJ whole genome shotgun (WGS) entry which is preliminary data.</text>
</comment>
<keyword evidence="4" id="KW-1185">Reference proteome</keyword>
<keyword evidence="1" id="KW-1133">Transmembrane helix</keyword>
<dbReference type="Proteomes" id="UP000316331">
    <property type="component" value="Unassembled WGS sequence"/>
</dbReference>
<dbReference type="Pfam" id="PF23636">
    <property type="entry name" value="DUF7144"/>
    <property type="match status" value="1"/>
</dbReference>
<protein>
    <recommendedName>
        <fullName evidence="2">DUF7144 domain-containing protein</fullName>
    </recommendedName>
</protein>
<name>A0A543FHG2_9NOCA</name>
<evidence type="ECO:0000313" key="4">
    <source>
        <dbReference type="Proteomes" id="UP000316331"/>
    </source>
</evidence>
<evidence type="ECO:0000313" key="3">
    <source>
        <dbReference type="EMBL" id="TQM33202.1"/>
    </source>
</evidence>
<sequence>MTGNTSAGNKVPPPEEPFQRQSVAMGISITAASMLLILAVTSILEGISALADDELYVTGTDYVYKLDTTTWGWIHVVLGILALICALGVLFGTAWGRYSALGIAALVILANFLSLPHYPAWSIVVIALSVVVIWALTTWEPELT</sequence>
<dbReference type="InterPro" id="IPR055568">
    <property type="entry name" value="DUF7144"/>
</dbReference>
<feature type="transmembrane region" description="Helical" evidence="1">
    <location>
        <begin position="98"/>
        <end position="115"/>
    </location>
</feature>
<feature type="transmembrane region" description="Helical" evidence="1">
    <location>
        <begin position="29"/>
        <end position="51"/>
    </location>
</feature>
<keyword evidence="1" id="KW-0812">Transmembrane</keyword>
<dbReference type="EMBL" id="VFPG01000001">
    <property type="protein sequence ID" value="TQM33202.1"/>
    <property type="molecule type" value="Genomic_DNA"/>
</dbReference>
<evidence type="ECO:0000256" key="1">
    <source>
        <dbReference type="SAM" id="Phobius"/>
    </source>
</evidence>
<keyword evidence="1" id="KW-0472">Membrane</keyword>
<accession>A0A543FHG2</accession>
<dbReference type="AlphaFoldDB" id="A0A543FHG2"/>
<evidence type="ECO:0000259" key="2">
    <source>
        <dbReference type="Pfam" id="PF23636"/>
    </source>
</evidence>
<dbReference type="OrthoDB" id="4482242at2"/>
<feature type="transmembrane region" description="Helical" evidence="1">
    <location>
        <begin position="121"/>
        <end position="139"/>
    </location>
</feature>
<feature type="transmembrane region" description="Helical" evidence="1">
    <location>
        <begin position="71"/>
        <end position="91"/>
    </location>
</feature>